<evidence type="ECO:0000313" key="4">
    <source>
        <dbReference type="Proteomes" id="UP000432015"/>
    </source>
</evidence>
<dbReference type="PANTHER" id="PTHR44154">
    <property type="entry name" value="QUINONE OXIDOREDUCTASE"/>
    <property type="match status" value="1"/>
</dbReference>
<gene>
    <name evidence="3" type="ORF">GNZ18_25665</name>
</gene>
<sequence length="315" mass="31849">MRAIAVPEYGATPVLANVPRPEPGPGQLLVKVIAAGVNTLDWRIAEGALKDSVDAAFPLVLGRDGAGVVEDVGEGVTRLRHGEQVYGCLSDVARGLGTYAEYAVVDQHGPVGRIPDRLLYSDAAAVPTACMTALELVEAARVTAGQAVLVAGATTGVGRAVVQLAAASGAKVVATARRAMAGEIRGLGAAATVDPAAGVFTDQVLAAHPGGLDTVIDLVSDTAGAEALVRLLRPGGAYAGTTWAVNPDAMAARRIRGVNLDGTPTAALLERVSALVDSGGLRVAVEREVPLHAAPGALADDRAGPARHGATVIRI</sequence>
<dbReference type="Gene3D" id="3.90.180.10">
    <property type="entry name" value="Medium-chain alcohol dehydrogenases, catalytic domain"/>
    <property type="match status" value="1"/>
</dbReference>
<comment type="caution">
    <text evidence="3">The sequence shown here is derived from an EMBL/GenBank/DDBJ whole genome shotgun (WGS) entry which is preliminary data.</text>
</comment>
<dbReference type="GO" id="GO:0016491">
    <property type="term" value="F:oxidoreductase activity"/>
    <property type="evidence" value="ECO:0007669"/>
    <property type="project" value="InterPro"/>
</dbReference>
<dbReference type="SUPFAM" id="SSF51735">
    <property type="entry name" value="NAD(P)-binding Rossmann-fold domains"/>
    <property type="match status" value="1"/>
</dbReference>
<accession>A0A7K1L6A5</accession>
<protein>
    <submittedName>
        <fullName evidence="3">Zinc-binding dehydrogenase</fullName>
    </submittedName>
</protein>
<proteinExistence type="predicted"/>
<dbReference type="Proteomes" id="UP000432015">
    <property type="component" value="Unassembled WGS sequence"/>
</dbReference>
<dbReference type="PANTHER" id="PTHR44154:SF1">
    <property type="entry name" value="QUINONE OXIDOREDUCTASE"/>
    <property type="match status" value="1"/>
</dbReference>
<dbReference type="Pfam" id="PF00107">
    <property type="entry name" value="ADH_zinc_N"/>
    <property type="match status" value="1"/>
</dbReference>
<evidence type="ECO:0000313" key="3">
    <source>
        <dbReference type="EMBL" id="MUN39957.1"/>
    </source>
</evidence>
<dbReference type="InterPro" id="IPR011032">
    <property type="entry name" value="GroES-like_sf"/>
</dbReference>
<name>A0A7K1L6A5_9ACTN</name>
<dbReference type="InterPro" id="IPR036291">
    <property type="entry name" value="NAD(P)-bd_dom_sf"/>
</dbReference>
<dbReference type="CDD" id="cd05289">
    <property type="entry name" value="MDR_like_2"/>
    <property type="match status" value="1"/>
</dbReference>
<dbReference type="InterPro" id="IPR013154">
    <property type="entry name" value="ADH-like_N"/>
</dbReference>
<dbReference type="EMBL" id="WOFH01000009">
    <property type="protein sequence ID" value="MUN39957.1"/>
    <property type="molecule type" value="Genomic_DNA"/>
</dbReference>
<dbReference type="Pfam" id="PF08240">
    <property type="entry name" value="ADH_N"/>
    <property type="match status" value="1"/>
</dbReference>
<dbReference type="SMART" id="SM00829">
    <property type="entry name" value="PKS_ER"/>
    <property type="match status" value="1"/>
</dbReference>
<dbReference type="InterPro" id="IPR013149">
    <property type="entry name" value="ADH-like_C"/>
</dbReference>
<dbReference type="Gene3D" id="3.40.50.720">
    <property type="entry name" value="NAD(P)-binding Rossmann-like Domain"/>
    <property type="match status" value="1"/>
</dbReference>
<reference evidence="3 4" key="1">
    <citation type="submission" date="2019-11" db="EMBL/GenBank/DDBJ databases">
        <authorList>
            <person name="Cao P."/>
        </authorList>
    </citation>
    <scope>NUCLEOTIDE SEQUENCE [LARGE SCALE GENOMIC DNA]</scope>
    <source>
        <strain evidence="3 4">NEAU-AAG5</strain>
    </source>
</reference>
<dbReference type="AlphaFoldDB" id="A0A7K1L6A5"/>
<evidence type="ECO:0000259" key="2">
    <source>
        <dbReference type="SMART" id="SM00829"/>
    </source>
</evidence>
<dbReference type="SUPFAM" id="SSF50129">
    <property type="entry name" value="GroES-like"/>
    <property type="match status" value="1"/>
</dbReference>
<organism evidence="3 4">
    <name type="scientific">Actinomadura litoris</name>
    <dbReference type="NCBI Taxonomy" id="2678616"/>
    <lineage>
        <taxon>Bacteria</taxon>
        <taxon>Bacillati</taxon>
        <taxon>Actinomycetota</taxon>
        <taxon>Actinomycetes</taxon>
        <taxon>Streptosporangiales</taxon>
        <taxon>Thermomonosporaceae</taxon>
        <taxon>Actinomadura</taxon>
    </lineage>
</organism>
<feature type="domain" description="Enoyl reductase (ER)" evidence="2">
    <location>
        <begin position="10"/>
        <end position="313"/>
    </location>
</feature>
<dbReference type="RefSeq" id="WP_156219078.1">
    <property type="nucleotide sequence ID" value="NZ_WOFH01000009.1"/>
</dbReference>
<dbReference type="InterPro" id="IPR051603">
    <property type="entry name" value="Zinc-ADH_QOR/CCCR"/>
</dbReference>
<evidence type="ECO:0000256" key="1">
    <source>
        <dbReference type="ARBA" id="ARBA00022857"/>
    </source>
</evidence>
<dbReference type="InterPro" id="IPR020843">
    <property type="entry name" value="ER"/>
</dbReference>
<keyword evidence="1" id="KW-0521">NADP</keyword>
<keyword evidence="4" id="KW-1185">Reference proteome</keyword>